<dbReference type="GO" id="GO:0003700">
    <property type="term" value="F:DNA-binding transcription factor activity"/>
    <property type="evidence" value="ECO:0007669"/>
    <property type="project" value="InterPro"/>
</dbReference>
<dbReference type="STRING" id="392015.SAMN05421543_104163"/>
<keyword evidence="1" id="KW-0808">Transferase</keyword>
<evidence type="ECO:0000256" key="2">
    <source>
        <dbReference type="ARBA" id="ARBA00023125"/>
    </source>
</evidence>
<feature type="domain" description="N-acetyltransferase" evidence="4">
    <location>
        <begin position="153"/>
        <end position="309"/>
    </location>
</feature>
<dbReference type="PRINTS" id="PR00598">
    <property type="entry name" value="HTHMARR"/>
</dbReference>
<dbReference type="InterPro" id="IPR000182">
    <property type="entry name" value="GNAT_dom"/>
</dbReference>
<dbReference type="PROSITE" id="PS51186">
    <property type="entry name" value="GNAT"/>
    <property type="match status" value="1"/>
</dbReference>
<dbReference type="InterPro" id="IPR011991">
    <property type="entry name" value="ArsR-like_HTH"/>
</dbReference>
<protein>
    <submittedName>
        <fullName evidence="5">DNA-binding transcriptional regulator, MarR family</fullName>
    </submittedName>
</protein>
<dbReference type="OrthoDB" id="5419426at2"/>
<dbReference type="InterPro" id="IPR016181">
    <property type="entry name" value="Acyl_CoA_acyltransferase"/>
</dbReference>
<dbReference type="InterPro" id="IPR036388">
    <property type="entry name" value="WH-like_DNA-bd_sf"/>
</dbReference>
<dbReference type="CDD" id="cd04301">
    <property type="entry name" value="NAT_SF"/>
    <property type="match status" value="1"/>
</dbReference>
<name>A0A1I7HFC1_9BACL</name>
<evidence type="ECO:0000313" key="6">
    <source>
        <dbReference type="Proteomes" id="UP000183508"/>
    </source>
</evidence>
<accession>A0A1I7HFC1</accession>
<dbReference type="SMART" id="SM00347">
    <property type="entry name" value="HTH_MARR"/>
    <property type="match status" value="1"/>
</dbReference>
<dbReference type="EMBL" id="FPBV01000004">
    <property type="protein sequence ID" value="SFU59331.1"/>
    <property type="molecule type" value="Genomic_DNA"/>
</dbReference>
<reference evidence="6" key="1">
    <citation type="submission" date="2016-10" db="EMBL/GenBank/DDBJ databases">
        <authorList>
            <person name="Varghese N."/>
        </authorList>
    </citation>
    <scope>NUCLEOTIDE SEQUENCE [LARGE SCALE GENOMIC DNA]</scope>
    <source>
        <strain evidence="6">DSM 17980</strain>
    </source>
</reference>
<dbReference type="Pfam" id="PF01047">
    <property type="entry name" value="MarR"/>
    <property type="match status" value="1"/>
</dbReference>
<dbReference type="InterPro" id="IPR050769">
    <property type="entry name" value="NAT_camello-type"/>
</dbReference>
<dbReference type="CDD" id="cd00090">
    <property type="entry name" value="HTH_ARSR"/>
    <property type="match status" value="1"/>
</dbReference>
<dbReference type="PROSITE" id="PS50995">
    <property type="entry name" value="HTH_MARR_2"/>
    <property type="match status" value="1"/>
</dbReference>
<dbReference type="AlphaFoldDB" id="A0A1I7HFC1"/>
<dbReference type="InterPro" id="IPR036390">
    <property type="entry name" value="WH_DNA-bd_sf"/>
</dbReference>
<dbReference type="Pfam" id="PF00583">
    <property type="entry name" value="Acetyltransf_1"/>
    <property type="match status" value="1"/>
</dbReference>
<dbReference type="SUPFAM" id="SSF55729">
    <property type="entry name" value="Acyl-CoA N-acyltransferases (Nat)"/>
    <property type="match status" value="1"/>
</dbReference>
<dbReference type="Gene3D" id="1.10.10.10">
    <property type="entry name" value="Winged helix-like DNA-binding domain superfamily/Winged helix DNA-binding domain"/>
    <property type="match status" value="1"/>
</dbReference>
<dbReference type="Proteomes" id="UP000183508">
    <property type="component" value="Unassembled WGS sequence"/>
</dbReference>
<evidence type="ECO:0000313" key="5">
    <source>
        <dbReference type="EMBL" id="SFU59331.1"/>
    </source>
</evidence>
<evidence type="ECO:0000259" key="3">
    <source>
        <dbReference type="PROSITE" id="PS50995"/>
    </source>
</evidence>
<evidence type="ECO:0000256" key="1">
    <source>
        <dbReference type="ARBA" id="ARBA00022679"/>
    </source>
</evidence>
<dbReference type="PANTHER" id="PTHR13947">
    <property type="entry name" value="GNAT FAMILY N-ACETYLTRANSFERASE"/>
    <property type="match status" value="1"/>
</dbReference>
<keyword evidence="6" id="KW-1185">Reference proteome</keyword>
<dbReference type="InterPro" id="IPR000835">
    <property type="entry name" value="HTH_MarR-typ"/>
</dbReference>
<dbReference type="SUPFAM" id="SSF46785">
    <property type="entry name" value="Winged helix' DNA-binding domain"/>
    <property type="match status" value="1"/>
</dbReference>
<feature type="domain" description="HTH marR-type" evidence="3">
    <location>
        <begin position="1"/>
        <end position="141"/>
    </location>
</feature>
<gene>
    <name evidence="5" type="ORF">SAMN05421543_104163</name>
</gene>
<dbReference type="GO" id="GO:0003677">
    <property type="term" value="F:DNA binding"/>
    <property type="evidence" value="ECO:0007669"/>
    <property type="project" value="UniProtKB-KW"/>
</dbReference>
<sequence>MSETSLEDRVAAVRRFNRFITRQLGVLREGLLHTPYSVTESRIIYEIANRDNVIAADLSRELGLDPGYLSRVLDRLEQQGLIQRLPSTSDGRQRLLRLTAAGEDVFSLLDTRSREEISEMLNHLSEPDQVRLIQAMNTIEQLLGEGFKYAQPYVLRQHEPGDMGWVIHMHGRLYAQEYGWNEEFEALVAQICADFLKHYNADRERCWIAEMDGQIVGSVFVVRGSEEVAKLRLLLVDPRARGLGLGKRLVDECIRFARCKGYKKLVLWTNSVLAAARHIYRQAGFQLVKEEPHHSFGHDLIGEIWELSL</sequence>
<dbReference type="PANTHER" id="PTHR13947:SF37">
    <property type="entry name" value="LD18367P"/>
    <property type="match status" value="1"/>
</dbReference>
<organism evidence="5 6">
    <name type="scientific">Alicyclobacillus macrosporangiidus</name>
    <dbReference type="NCBI Taxonomy" id="392015"/>
    <lineage>
        <taxon>Bacteria</taxon>
        <taxon>Bacillati</taxon>
        <taxon>Bacillota</taxon>
        <taxon>Bacilli</taxon>
        <taxon>Bacillales</taxon>
        <taxon>Alicyclobacillaceae</taxon>
        <taxon>Alicyclobacillus</taxon>
    </lineage>
</organism>
<dbReference type="Gene3D" id="3.40.630.30">
    <property type="match status" value="1"/>
</dbReference>
<evidence type="ECO:0000259" key="4">
    <source>
        <dbReference type="PROSITE" id="PS51186"/>
    </source>
</evidence>
<dbReference type="GO" id="GO:0008080">
    <property type="term" value="F:N-acetyltransferase activity"/>
    <property type="evidence" value="ECO:0007669"/>
    <property type="project" value="InterPro"/>
</dbReference>
<proteinExistence type="predicted"/>
<keyword evidence="2 5" id="KW-0238">DNA-binding</keyword>